<comment type="caution">
    <text evidence="1">The sequence shown here is derived from an EMBL/GenBank/DDBJ whole genome shotgun (WGS) entry which is preliminary data.</text>
</comment>
<proteinExistence type="predicted"/>
<protein>
    <submittedName>
        <fullName evidence="1">Uncharacterized protein</fullName>
    </submittedName>
</protein>
<accession>A0A0S7YEA9</accession>
<reference evidence="1 2" key="1">
    <citation type="journal article" date="2015" name="Microbiome">
        <title>Genomic resolution of linkages in carbon, nitrogen, and sulfur cycling among widespread estuary sediment bacteria.</title>
        <authorList>
            <person name="Baker B.J."/>
            <person name="Lazar C.S."/>
            <person name="Teske A.P."/>
            <person name="Dick G.J."/>
        </authorList>
    </citation>
    <scope>NUCLEOTIDE SEQUENCE [LARGE SCALE GENOMIC DNA]</scope>
    <source>
        <strain evidence="1">DG_78</strain>
    </source>
</reference>
<dbReference type="EMBL" id="LJNI01000075">
    <property type="protein sequence ID" value="KPJ72428.1"/>
    <property type="molecule type" value="Genomic_DNA"/>
</dbReference>
<organism evidence="1 2">
    <name type="scientific">candidate division TA06 bacterium DG_78</name>
    <dbReference type="NCBI Taxonomy" id="1703772"/>
    <lineage>
        <taxon>Bacteria</taxon>
        <taxon>Bacteria division TA06</taxon>
    </lineage>
</organism>
<dbReference type="AlphaFoldDB" id="A0A0S7YEA9"/>
<evidence type="ECO:0000313" key="1">
    <source>
        <dbReference type="EMBL" id="KPJ72428.1"/>
    </source>
</evidence>
<gene>
    <name evidence="1" type="ORF">AMJ52_06365</name>
</gene>
<evidence type="ECO:0000313" key="2">
    <source>
        <dbReference type="Proteomes" id="UP000051012"/>
    </source>
</evidence>
<name>A0A0S7YEA9_UNCT6</name>
<dbReference type="Proteomes" id="UP000051012">
    <property type="component" value="Unassembled WGS sequence"/>
</dbReference>
<sequence length="60" mass="7038">MPMETILRMFLLREDNGIRKQKTGYQRKVVNMNYLTDLLTDPVNEIITQVDDMLCHGNNP</sequence>